<dbReference type="Proteomes" id="UP000305067">
    <property type="component" value="Unassembled WGS sequence"/>
</dbReference>
<evidence type="ECO:0000313" key="2">
    <source>
        <dbReference type="EMBL" id="TFL03381.1"/>
    </source>
</evidence>
<dbReference type="AlphaFoldDB" id="A0A5C3QS71"/>
<accession>A0A5C3QS71</accession>
<proteinExistence type="predicted"/>
<dbReference type="OrthoDB" id="2796893at2759"/>
<keyword evidence="1" id="KW-0812">Transmembrane</keyword>
<protein>
    <submittedName>
        <fullName evidence="2">Uncharacterized protein</fullName>
    </submittedName>
</protein>
<keyword evidence="1" id="KW-1133">Transmembrane helix</keyword>
<evidence type="ECO:0000313" key="3">
    <source>
        <dbReference type="Proteomes" id="UP000305067"/>
    </source>
</evidence>
<dbReference type="STRING" id="1884261.A0A5C3QS71"/>
<gene>
    <name evidence="2" type="ORF">BDV98DRAFT_564125</name>
</gene>
<dbReference type="CDD" id="cd12087">
    <property type="entry name" value="TM_EGFR-like"/>
    <property type="match status" value="1"/>
</dbReference>
<organism evidence="2 3">
    <name type="scientific">Pterulicium gracile</name>
    <dbReference type="NCBI Taxonomy" id="1884261"/>
    <lineage>
        <taxon>Eukaryota</taxon>
        <taxon>Fungi</taxon>
        <taxon>Dikarya</taxon>
        <taxon>Basidiomycota</taxon>
        <taxon>Agaricomycotina</taxon>
        <taxon>Agaricomycetes</taxon>
        <taxon>Agaricomycetidae</taxon>
        <taxon>Agaricales</taxon>
        <taxon>Pleurotineae</taxon>
        <taxon>Pterulaceae</taxon>
        <taxon>Pterulicium</taxon>
    </lineage>
</organism>
<evidence type="ECO:0000256" key="1">
    <source>
        <dbReference type="SAM" id="Phobius"/>
    </source>
</evidence>
<keyword evidence="1" id="KW-0472">Membrane</keyword>
<name>A0A5C3QS71_9AGAR</name>
<keyword evidence="3" id="KW-1185">Reference proteome</keyword>
<feature type="transmembrane region" description="Helical" evidence="1">
    <location>
        <begin position="119"/>
        <end position="143"/>
    </location>
</feature>
<dbReference type="EMBL" id="ML178820">
    <property type="protein sequence ID" value="TFL03381.1"/>
    <property type="molecule type" value="Genomic_DNA"/>
</dbReference>
<sequence>MVCEGSAHTLEQLLPEHHYNRPSKSTASECSCSWAAYNLLMACTACQGQPNSIQRWPYWSRDCGPFASNAMSLRFSKVADLSPWAQANPAQWIGGMFSEDQAQGFVQNELPGSKRTASMGAITGGVVAACAVIFLAVSVFWYLRQKKLLWGRA</sequence>
<reference evidence="2 3" key="1">
    <citation type="journal article" date="2019" name="Nat. Ecol. Evol.">
        <title>Megaphylogeny resolves global patterns of mushroom evolution.</title>
        <authorList>
            <person name="Varga T."/>
            <person name="Krizsan K."/>
            <person name="Foldi C."/>
            <person name="Dima B."/>
            <person name="Sanchez-Garcia M."/>
            <person name="Sanchez-Ramirez S."/>
            <person name="Szollosi G.J."/>
            <person name="Szarkandi J.G."/>
            <person name="Papp V."/>
            <person name="Albert L."/>
            <person name="Andreopoulos W."/>
            <person name="Angelini C."/>
            <person name="Antonin V."/>
            <person name="Barry K.W."/>
            <person name="Bougher N.L."/>
            <person name="Buchanan P."/>
            <person name="Buyck B."/>
            <person name="Bense V."/>
            <person name="Catcheside P."/>
            <person name="Chovatia M."/>
            <person name="Cooper J."/>
            <person name="Damon W."/>
            <person name="Desjardin D."/>
            <person name="Finy P."/>
            <person name="Geml J."/>
            <person name="Haridas S."/>
            <person name="Hughes K."/>
            <person name="Justo A."/>
            <person name="Karasinski D."/>
            <person name="Kautmanova I."/>
            <person name="Kiss B."/>
            <person name="Kocsube S."/>
            <person name="Kotiranta H."/>
            <person name="LaButti K.M."/>
            <person name="Lechner B.E."/>
            <person name="Liimatainen K."/>
            <person name="Lipzen A."/>
            <person name="Lukacs Z."/>
            <person name="Mihaltcheva S."/>
            <person name="Morgado L.N."/>
            <person name="Niskanen T."/>
            <person name="Noordeloos M.E."/>
            <person name="Ohm R.A."/>
            <person name="Ortiz-Santana B."/>
            <person name="Ovrebo C."/>
            <person name="Racz N."/>
            <person name="Riley R."/>
            <person name="Savchenko A."/>
            <person name="Shiryaev A."/>
            <person name="Soop K."/>
            <person name="Spirin V."/>
            <person name="Szebenyi C."/>
            <person name="Tomsovsky M."/>
            <person name="Tulloss R.E."/>
            <person name="Uehling J."/>
            <person name="Grigoriev I.V."/>
            <person name="Vagvolgyi C."/>
            <person name="Papp T."/>
            <person name="Martin F.M."/>
            <person name="Miettinen O."/>
            <person name="Hibbett D.S."/>
            <person name="Nagy L.G."/>
        </authorList>
    </citation>
    <scope>NUCLEOTIDE SEQUENCE [LARGE SCALE GENOMIC DNA]</scope>
    <source>
        <strain evidence="2 3">CBS 309.79</strain>
    </source>
</reference>